<feature type="region of interest" description="Disordered" evidence="1">
    <location>
        <begin position="1"/>
        <end position="28"/>
    </location>
</feature>
<proteinExistence type="predicted"/>
<protein>
    <recommendedName>
        <fullName evidence="3">Fibronectin type-III domain-containing protein</fullName>
    </recommendedName>
</protein>
<evidence type="ECO:0008006" key="3">
    <source>
        <dbReference type="Google" id="ProtNLM"/>
    </source>
</evidence>
<gene>
    <name evidence="2" type="ORF">METZ01_LOCUS493574</name>
</gene>
<dbReference type="AlphaFoldDB" id="A0A383D8U2"/>
<evidence type="ECO:0000256" key="1">
    <source>
        <dbReference type="SAM" id="MobiDB-lite"/>
    </source>
</evidence>
<reference evidence="2" key="1">
    <citation type="submission" date="2018-05" db="EMBL/GenBank/DDBJ databases">
        <authorList>
            <person name="Lanie J.A."/>
            <person name="Ng W.-L."/>
            <person name="Kazmierczak K.M."/>
            <person name="Andrzejewski T.M."/>
            <person name="Davidsen T.M."/>
            <person name="Wayne K.J."/>
            <person name="Tettelin H."/>
            <person name="Glass J.I."/>
            <person name="Rusch D."/>
            <person name="Podicherti R."/>
            <person name="Tsui H.-C.T."/>
            <person name="Winkler M.E."/>
        </authorList>
    </citation>
    <scope>NUCLEOTIDE SEQUENCE</scope>
</reference>
<feature type="non-terminal residue" evidence="2">
    <location>
        <position position="1"/>
    </location>
</feature>
<accession>A0A383D8U2</accession>
<evidence type="ECO:0000313" key="2">
    <source>
        <dbReference type="EMBL" id="SVE40720.1"/>
    </source>
</evidence>
<name>A0A383D8U2_9ZZZZ</name>
<dbReference type="EMBL" id="UINC01215161">
    <property type="protein sequence ID" value="SVE40720.1"/>
    <property type="molecule type" value="Genomic_DNA"/>
</dbReference>
<organism evidence="2">
    <name type="scientific">marine metagenome</name>
    <dbReference type="NCBI Taxonomy" id="408172"/>
    <lineage>
        <taxon>unclassified sequences</taxon>
        <taxon>metagenomes</taxon>
        <taxon>ecological metagenomes</taxon>
    </lineage>
</organism>
<sequence>PVDNTQTNPNPPDDGNTSDPDPAPPVTLFRPLPKTLAREELGNGNFRLWGQVLADGGSPVTGVAFELADNMLFRNSSLHSASMLAGSPSFFGEFTLEPGKRYYYRAVATNAIGTTFGSPKKLITPPSQARWWTNAPEISGGWRNSSWLGAFRPYDNGWVYHAKLGWAYAHPDGSGGLWLWFRDHHWMWTRQGVFPYLWKHDLGSWLYLLGTRDGQPVFHDYATGSVR</sequence>